<dbReference type="RefSeq" id="WP_193736396.1">
    <property type="nucleotide sequence ID" value="NZ_CP063304.1"/>
</dbReference>
<sequence length="440" mass="48167">MKKNMTKNLTNNLALKIVSLFFAVLIWGIVVGVSNPIEPKTYDVPVTITHANYIQTGKKTYLIDDQYRTIRVKIRDNRQKLGTIKDSDIVVEADLTQIVDMDTDPVFVPLTVSCPGVEDKNITLSRTTIPIKIEDIEQETYNIEADTGDTIPGDDYEVGKVALDPENISISGPKSIISKIDRVKALLDVSGMTADGDRSTELVIYDKNGEELTDDTMSYLRYDIGSTKVKASVDLWKRKENVKMNIHLEGGPASGYQLGEIITSPSEITMVGTDNALSDLAANDNTIDIPVPRDVIDLKNKKSDVRGTLDLTTVFDKDSSIRPSSRTSAIVIKATILPNGSKEFDLDVEAIQKNGLDPSLSLTYDQPTISIRVKASDKKLDAFNPAQMIQASIDLTGKVDGDYPVPVTVKLPEGYEMVDDVQTTVHLKKAEKAAAASAAD</sequence>
<evidence type="ECO:0000313" key="2">
    <source>
        <dbReference type="Proteomes" id="UP000593601"/>
    </source>
</evidence>
<gene>
    <name evidence="1" type="ORF">INP51_03745</name>
</gene>
<dbReference type="InterPro" id="IPR053154">
    <property type="entry name" value="c-di-AMP_regulator"/>
</dbReference>
<organism evidence="1 2">
    <name type="scientific">Blautia liquoris</name>
    <dbReference type="NCBI Taxonomy" id="2779518"/>
    <lineage>
        <taxon>Bacteria</taxon>
        <taxon>Bacillati</taxon>
        <taxon>Bacillota</taxon>
        <taxon>Clostridia</taxon>
        <taxon>Lachnospirales</taxon>
        <taxon>Lachnospiraceae</taxon>
        <taxon>Blautia</taxon>
    </lineage>
</organism>
<dbReference type="Gene3D" id="2.170.120.40">
    <property type="entry name" value="YbbR-like domain"/>
    <property type="match status" value="2"/>
</dbReference>
<dbReference type="PANTHER" id="PTHR37804:SF1">
    <property type="entry name" value="CDAA REGULATORY PROTEIN CDAR"/>
    <property type="match status" value="1"/>
</dbReference>
<evidence type="ECO:0000313" key="1">
    <source>
        <dbReference type="EMBL" id="QOV20076.1"/>
    </source>
</evidence>
<dbReference type="AlphaFoldDB" id="A0A7M2RIB6"/>
<protein>
    <recommendedName>
        <fullName evidence="3">YbbR-like protein</fullName>
    </recommendedName>
</protein>
<dbReference type="Gene3D" id="2.170.120.30">
    <property type="match status" value="2"/>
</dbReference>
<accession>A0A7M2RIB6</accession>
<dbReference type="KEGG" id="bliq:INP51_03745"/>
<dbReference type="Pfam" id="PF07949">
    <property type="entry name" value="YbbR"/>
    <property type="match status" value="1"/>
</dbReference>
<evidence type="ECO:0008006" key="3">
    <source>
        <dbReference type="Google" id="ProtNLM"/>
    </source>
</evidence>
<dbReference type="InterPro" id="IPR012505">
    <property type="entry name" value="YbbR"/>
</dbReference>
<proteinExistence type="predicted"/>
<keyword evidence="2" id="KW-1185">Reference proteome</keyword>
<name>A0A7M2RIB6_9FIRM</name>
<reference evidence="1 2" key="1">
    <citation type="submission" date="2020-10" db="EMBL/GenBank/DDBJ databases">
        <title>Blautia liquoris sp.nov., isolated from the mud in a fermentation cellar used for the production of Chinese strong-flavoured liquor.</title>
        <authorList>
            <person name="Lu L."/>
        </authorList>
    </citation>
    <scope>NUCLEOTIDE SEQUENCE [LARGE SCALE GENOMIC DNA]</scope>
    <source>
        <strain evidence="1 2">LZLJ-3</strain>
    </source>
</reference>
<dbReference type="EMBL" id="CP063304">
    <property type="protein sequence ID" value="QOV20076.1"/>
    <property type="molecule type" value="Genomic_DNA"/>
</dbReference>
<dbReference type="Proteomes" id="UP000593601">
    <property type="component" value="Chromosome"/>
</dbReference>
<dbReference type="PANTHER" id="PTHR37804">
    <property type="entry name" value="CDAA REGULATORY PROTEIN CDAR"/>
    <property type="match status" value="1"/>
</dbReference>